<keyword evidence="3" id="KW-1185">Reference proteome</keyword>
<dbReference type="KEGG" id="ohi:H8790_00150"/>
<reference evidence="2 3" key="1">
    <citation type="submission" date="2020-08" db="EMBL/GenBank/DDBJ databases">
        <authorList>
            <person name="Liu C."/>
            <person name="Sun Q."/>
        </authorList>
    </citation>
    <scope>NUCLEOTIDE SEQUENCE [LARGE SCALE GENOMIC DNA]</scope>
    <source>
        <strain evidence="2 3">NSJ-62</strain>
    </source>
</reference>
<dbReference type="RefSeq" id="WP_187333109.1">
    <property type="nucleotide sequence ID" value="NZ_CP060490.1"/>
</dbReference>
<gene>
    <name evidence="2" type="ORF">H8790_00150</name>
</gene>
<evidence type="ECO:0008006" key="4">
    <source>
        <dbReference type="Google" id="ProtNLM"/>
    </source>
</evidence>
<evidence type="ECO:0000313" key="2">
    <source>
        <dbReference type="EMBL" id="QNL44508.1"/>
    </source>
</evidence>
<name>A0A7G9B4M7_9FIRM</name>
<evidence type="ECO:0000256" key="1">
    <source>
        <dbReference type="SAM" id="Phobius"/>
    </source>
</evidence>
<keyword evidence="1" id="KW-1133">Transmembrane helix</keyword>
<dbReference type="EMBL" id="CP060490">
    <property type="protein sequence ID" value="QNL44508.1"/>
    <property type="molecule type" value="Genomic_DNA"/>
</dbReference>
<proteinExistence type="predicted"/>
<evidence type="ECO:0000313" key="3">
    <source>
        <dbReference type="Proteomes" id="UP000515960"/>
    </source>
</evidence>
<feature type="transmembrane region" description="Helical" evidence="1">
    <location>
        <begin position="7"/>
        <end position="24"/>
    </location>
</feature>
<feature type="transmembrane region" description="Helical" evidence="1">
    <location>
        <begin position="44"/>
        <end position="61"/>
    </location>
</feature>
<sequence length="79" mass="9197">MKDRFNTIWGAIFTGLFVLIMLPLPCFVNESYIPGPFGVPNYIYGWLAVGVTTVILILIWTRMALKRPEYHEFDEKEDK</sequence>
<keyword evidence="1" id="KW-0472">Membrane</keyword>
<dbReference type="AlphaFoldDB" id="A0A7G9B4M7"/>
<protein>
    <recommendedName>
        <fullName evidence="4">DUF3311 domain-containing protein</fullName>
    </recommendedName>
</protein>
<organism evidence="2 3">
    <name type="scientific">Oscillibacter hominis</name>
    <dbReference type="NCBI Taxonomy" id="2763056"/>
    <lineage>
        <taxon>Bacteria</taxon>
        <taxon>Bacillati</taxon>
        <taxon>Bacillota</taxon>
        <taxon>Clostridia</taxon>
        <taxon>Eubacteriales</taxon>
        <taxon>Oscillospiraceae</taxon>
        <taxon>Oscillibacter</taxon>
    </lineage>
</organism>
<accession>A0A7G9B4M7</accession>
<dbReference type="Proteomes" id="UP000515960">
    <property type="component" value="Chromosome"/>
</dbReference>
<keyword evidence="1" id="KW-0812">Transmembrane</keyword>